<feature type="chain" id="PRO_5030837342" description="PEP-CTERM sorting domain-containing protein" evidence="1">
    <location>
        <begin position="22"/>
        <end position="182"/>
    </location>
</feature>
<dbReference type="AlphaFoldDB" id="A0A7X1E5T7"/>
<dbReference type="RefSeq" id="WP_185694036.1">
    <property type="nucleotide sequence ID" value="NZ_JACHVA010000126.1"/>
</dbReference>
<accession>A0A7X1E5T7</accession>
<protein>
    <recommendedName>
        <fullName evidence="4">PEP-CTERM sorting domain-containing protein</fullName>
    </recommendedName>
</protein>
<evidence type="ECO:0000313" key="3">
    <source>
        <dbReference type="Proteomes" id="UP000525652"/>
    </source>
</evidence>
<gene>
    <name evidence="2" type="ORF">H5P30_16615</name>
</gene>
<dbReference type="Proteomes" id="UP000525652">
    <property type="component" value="Unassembled WGS sequence"/>
</dbReference>
<evidence type="ECO:0008006" key="4">
    <source>
        <dbReference type="Google" id="ProtNLM"/>
    </source>
</evidence>
<name>A0A7X1E5T7_9BACT</name>
<feature type="signal peptide" evidence="1">
    <location>
        <begin position="1"/>
        <end position="21"/>
    </location>
</feature>
<proteinExistence type="predicted"/>
<sequence>MKTSVAFRLASLGLFCSSAGAAITLEYNNSTGAYAISGTAAGPGSNRGSLIAFDWDWGYDLSFANEVHAIFIAVVGDEGISGTVGGTSFVADSAYYDSSEAYFVGFSYTTPEETGSLVLNSTSGFVSAGLWSSGDGTFTGNPGYSTDSFILEVGAVPEPSTFGAIAGLAALVLTLAHRRRMK</sequence>
<evidence type="ECO:0000313" key="2">
    <source>
        <dbReference type="EMBL" id="MBC2603408.1"/>
    </source>
</evidence>
<keyword evidence="1" id="KW-0732">Signal</keyword>
<keyword evidence="3" id="KW-1185">Reference proteome</keyword>
<evidence type="ECO:0000256" key="1">
    <source>
        <dbReference type="SAM" id="SignalP"/>
    </source>
</evidence>
<organism evidence="2 3">
    <name type="scientific">Puniceicoccus vermicola</name>
    <dbReference type="NCBI Taxonomy" id="388746"/>
    <lineage>
        <taxon>Bacteria</taxon>
        <taxon>Pseudomonadati</taxon>
        <taxon>Verrucomicrobiota</taxon>
        <taxon>Opitutia</taxon>
        <taxon>Puniceicoccales</taxon>
        <taxon>Puniceicoccaceae</taxon>
        <taxon>Puniceicoccus</taxon>
    </lineage>
</organism>
<reference evidence="2 3" key="1">
    <citation type="submission" date="2020-07" db="EMBL/GenBank/DDBJ databases">
        <authorList>
            <person name="Feng X."/>
        </authorList>
    </citation>
    <scope>NUCLEOTIDE SEQUENCE [LARGE SCALE GENOMIC DNA]</scope>
    <source>
        <strain evidence="2 3">JCM14086</strain>
    </source>
</reference>
<dbReference type="EMBL" id="JACHVA010000126">
    <property type="protein sequence ID" value="MBC2603408.1"/>
    <property type="molecule type" value="Genomic_DNA"/>
</dbReference>
<comment type="caution">
    <text evidence="2">The sequence shown here is derived from an EMBL/GenBank/DDBJ whole genome shotgun (WGS) entry which is preliminary data.</text>
</comment>